<proteinExistence type="predicted"/>
<evidence type="ECO:0008006" key="3">
    <source>
        <dbReference type="Google" id="ProtNLM"/>
    </source>
</evidence>
<dbReference type="AlphaFoldDB" id="A0AAW1ITB9"/>
<protein>
    <recommendedName>
        <fullName evidence="3">Secreted protein</fullName>
    </recommendedName>
</protein>
<name>A0AAW1ITB9_POPJA</name>
<organism evidence="1 2">
    <name type="scientific">Popillia japonica</name>
    <name type="common">Japanese beetle</name>
    <dbReference type="NCBI Taxonomy" id="7064"/>
    <lineage>
        <taxon>Eukaryota</taxon>
        <taxon>Metazoa</taxon>
        <taxon>Ecdysozoa</taxon>
        <taxon>Arthropoda</taxon>
        <taxon>Hexapoda</taxon>
        <taxon>Insecta</taxon>
        <taxon>Pterygota</taxon>
        <taxon>Neoptera</taxon>
        <taxon>Endopterygota</taxon>
        <taxon>Coleoptera</taxon>
        <taxon>Polyphaga</taxon>
        <taxon>Scarabaeiformia</taxon>
        <taxon>Scarabaeidae</taxon>
        <taxon>Rutelinae</taxon>
        <taxon>Popillia</taxon>
    </lineage>
</organism>
<accession>A0AAW1ITB9</accession>
<reference evidence="1 2" key="1">
    <citation type="journal article" date="2024" name="BMC Genomics">
        <title>De novo assembly and annotation of Popillia japonica's genome with initial clues to its potential as an invasive pest.</title>
        <authorList>
            <person name="Cucini C."/>
            <person name="Boschi S."/>
            <person name="Funari R."/>
            <person name="Cardaioli E."/>
            <person name="Iannotti N."/>
            <person name="Marturano G."/>
            <person name="Paoli F."/>
            <person name="Bruttini M."/>
            <person name="Carapelli A."/>
            <person name="Frati F."/>
            <person name="Nardi F."/>
        </authorList>
    </citation>
    <scope>NUCLEOTIDE SEQUENCE [LARGE SCALE GENOMIC DNA]</scope>
    <source>
        <strain evidence="1">DMR45628</strain>
    </source>
</reference>
<evidence type="ECO:0000313" key="1">
    <source>
        <dbReference type="EMBL" id="KAK9693252.1"/>
    </source>
</evidence>
<gene>
    <name evidence="1" type="ORF">QE152_g34337</name>
</gene>
<dbReference type="EMBL" id="JASPKY010000547">
    <property type="protein sequence ID" value="KAK9693252.1"/>
    <property type="molecule type" value="Genomic_DNA"/>
</dbReference>
<evidence type="ECO:0000313" key="2">
    <source>
        <dbReference type="Proteomes" id="UP001458880"/>
    </source>
</evidence>
<dbReference type="Proteomes" id="UP001458880">
    <property type="component" value="Unassembled WGS sequence"/>
</dbReference>
<comment type="caution">
    <text evidence="1">The sequence shown here is derived from an EMBL/GenBank/DDBJ whole genome shotgun (WGS) entry which is preliminary data.</text>
</comment>
<sequence length="95" mass="10301">MAAILATSQSSSLGIATFVQLSQGYSCCALRRLPLLVGDCLFNIFAACRCWSGTAYSLYSQLATISEGRSTIRHLVDPVSGNPLRTPSAWVDRTW</sequence>
<keyword evidence="2" id="KW-1185">Reference proteome</keyword>